<protein>
    <submittedName>
        <fullName evidence="3">Carboxylesterase NlhH</fullName>
        <ecNumber evidence="3">3.1.1.1</ecNumber>
    </submittedName>
</protein>
<name>A0A3P5XXR9_9RHOB</name>
<keyword evidence="1 3" id="KW-0378">Hydrolase</keyword>
<dbReference type="InterPro" id="IPR029058">
    <property type="entry name" value="AB_hydrolase_fold"/>
</dbReference>
<dbReference type="RefSeq" id="WP_160144692.1">
    <property type="nucleotide sequence ID" value="NZ_UXAW01000136.1"/>
</dbReference>
<proteinExistence type="predicted"/>
<evidence type="ECO:0000313" key="4">
    <source>
        <dbReference type="Proteomes" id="UP000277498"/>
    </source>
</evidence>
<dbReference type="EMBL" id="UXAW01000136">
    <property type="protein sequence ID" value="VDC33932.1"/>
    <property type="molecule type" value="Genomic_DNA"/>
</dbReference>
<feature type="domain" description="Alpha/beta hydrolase fold-3" evidence="2">
    <location>
        <begin position="111"/>
        <end position="316"/>
    </location>
</feature>
<gene>
    <name evidence="3" type="primary">nlhH_2</name>
    <name evidence="3" type="ORF">XINFAN_04136</name>
</gene>
<dbReference type="InterPro" id="IPR050300">
    <property type="entry name" value="GDXG_lipolytic_enzyme"/>
</dbReference>
<dbReference type="SUPFAM" id="SSF53474">
    <property type="entry name" value="alpha/beta-Hydrolases"/>
    <property type="match status" value="1"/>
</dbReference>
<dbReference type="InterPro" id="IPR013094">
    <property type="entry name" value="AB_hydrolase_3"/>
</dbReference>
<keyword evidence="4" id="KW-1185">Reference proteome</keyword>
<organism evidence="3 4">
    <name type="scientific">Pseudogemmobacter humi</name>
    <dbReference type="NCBI Taxonomy" id="2483812"/>
    <lineage>
        <taxon>Bacteria</taxon>
        <taxon>Pseudomonadati</taxon>
        <taxon>Pseudomonadota</taxon>
        <taxon>Alphaproteobacteria</taxon>
        <taxon>Rhodobacterales</taxon>
        <taxon>Paracoccaceae</taxon>
        <taxon>Pseudogemmobacter</taxon>
    </lineage>
</organism>
<evidence type="ECO:0000256" key="1">
    <source>
        <dbReference type="ARBA" id="ARBA00022801"/>
    </source>
</evidence>
<evidence type="ECO:0000259" key="2">
    <source>
        <dbReference type="Pfam" id="PF07859"/>
    </source>
</evidence>
<accession>A0A3P5XXR9</accession>
<dbReference type="AlphaFoldDB" id="A0A3P5XXR9"/>
<dbReference type="Proteomes" id="UP000277498">
    <property type="component" value="Unassembled WGS sequence"/>
</dbReference>
<dbReference type="Gene3D" id="3.40.50.1820">
    <property type="entry name" value="alpha/beta hydrolase"/>
    <property type="match status" value="1"/>
</dbReference>
<dbReference type="PANTHER" id="PTHR48081">
    <property type="entry name" value="AB HYDROLASE SUPERFAMILY PROTEIN C4A8.06C"/>
    <property type="match status" value="1"/>
</dbReference>
<dbReference type="OrthoDB" id="9806180at2"/>
<dbReference type="EC" id="3.1.1.1" evidence="3"/>
<sequence>MAALLRLAFRAALWLPAPVLDRIADSGGGAIPGRGADPRARFHAWLVTRFGAAGSPDPVMARRPCLLSLSLLEGPPLSLPEIRDLCLPGPGGPLAARLYTPDPAESCGPALIFLHFGGGVLGDLETCHTACTRLARHGGFRVLSLAYRLAPEHPFPAALEDVIAAWHWLRTHAATLGIDPGAVAIGGDSAGGCLAAAASLALLRAAEPLPKAQILIYPVLEMDREALPPGPCDQCYPLTRADMAWFARLYMRDPADAADPLCSVARAGDLSGMPPTLLVQAGHDLLFAEGAAFAARLRGAGVALDHVIHPTLPHAFSAMTGGVPAARAALTDTARRIRALLISPKESLK</sequence>
<dbReference type="GO" id="GO:0106435">
    <property type="term" value="F:carboxylesterase activity"/>
    <property type="evidence" value="ECO:0007669"/>
    <property type="project" value="UniProtKB-EC"/>
</dbReference>
<reference evidence="3 4" key="1">
    <citation type="submission" date="2018-11" db="EMBL/GenBank/DDBJ databases">
        <authorList>
            <person name="Criscuolo A."/>
        </authorList>
    </citation>
    <scope>NUCLEOTIDE SEQUENCE [LARGE SCALE GENOMIC DNA]</scope>
    <source>
        <strain evidence="3">ACIP111625</strain>
    </source>
</reference>
<dbReference type="Pfam" id="PF07859">
    <property type="entry name" value="Abhydrolase_3"/>
    <property type="match status" value="1"/>
</dbReference>
<dbReference type="PANTHER" id="PTHR48081:SF8">
    <property type="entry name" value="ALPHA_BETA HYDROLASE FOLD-3 DOMAIN-CONTAINING PROTEIN-RELATED"/>
    <property type="match status" value="1"/>
</dbReference>
<evidence type="ECO:0000313" key="3">
    <source>
        <dbReference type="EMBL" id="VDC33932.1"/>
    </source>
</evidence>